<keyword evidence="14" id="KW-1185">Reference proteome</keyword>
<evidence type="ECO:0000256" key="2">
    <source>
        <dbReference type="ARBA" id="ARBA00005816"/>
    </source>
</evidence>
<evidence type="ECO:0008006" key="15">
    <source>
        <dbReference type="Google" id="ProtNLM"/>
    </source>
</evidence>
<dbReference type="GO" id="GO:0005634">
    <property type="term" value="C:nucleus"/>
    <property type="evidence" value="ECO:0007669"/>
    <property type="project" value="UniProtKB-SubCell"/>
</dbReference>
<keyword evidence="4" id="KW-0479">Metal-binding</keyword>
<feature type="region of interest" description="Disordered" evidence="10">
    <location>
        <begin position="1"/>
        <end position="91"/>
    </location>
</feature>
<dbReference type="OrthoDB" id="428854at2759"/>
<reference evidence="13" key="1">
    <citation type="journal article" date="2020" name="Stud. Mycol.">
        <title>101 Dothideomycetes genomes: a test case for predicting lifestyles and emergence of pathogens.</title>
        <authorList>
            <person name="Haridas S."/>
            <person name="Albert R."/>
            <person name="Binder M."/>
            <person name="Bloem J."/>
            <person name="Labutti K."/>
            <person name="Salamov A."/>
            <person name="Andreopoulos B."/>
            <person name="Baker S."/>
            <person name="Barry K."/>
            <person name="Bills G."/>
            <person name="Bluhm B."/>
            <person name="Cannon C."/>
            <person name="Castanera R."/>
            <person name="Culley D."/>
            <person name="Daum C."/>
            <person name="Ezra D."/>
            <person name="Gonzalez J."/>
            <person name="Henrissat B."/>
            <person name="Kuo A."/>
            <person name="Liang C."/>
            <person name="Lipzen A."/>
            <person name="Lutzoni F."/>
            <person name="Magnuson J."/>
            <person name="Mondo S."/>
            <person name="Nolan M."/>
            <person name="Ohm R."/>
            <person name="Pangilinan J."/>
            <person name="Park H.-J."/>
            <person name="Ramirez L."/>
            <person name="Alfaro M."/>
            <person name="Sun H."/>
            <person name="Tritt A."/>
            <person name="Yoshinaga Y."/>
            <person name="Zwiers L.-H."/>
            <person name="Turgeon B."/>
            <person name="Goodwin S."/>
            <person name="Spatafora J."/>
            <person name="Crous P."/>
            <person name="Grigoriev I."/>
        </authorList>
    </citation>
    <scope>NUCLEOTIDE SEQUENCE</scope>
    <source>
        <strain evidence="13">CBS 101060</strain>
    </source>
</reference>
<dbReference type="EMBL" id="MU006096">
    <property type="protein sequence ID" value="KAF2838599.1"/>
    <property type="molecule type" value="Genomic_DNA"/>
</dbReference>
<name>A0A9P4S9T7_9PEZI</name>
<keyword evidence="7" id="KW-0539">Nucleus</keyword>
<dbReference type="Pfam" id="PF13880">
    <property type="entry name" value="Acetyltransf_13"/>
    <property type="match status" value="1"/>
</dbReference>
<evidence type="ECO:0000256" key="5">
    <source>
        <dbReference type="ARBA" id="ARBA00022771"/>
    </source>
</evidence>
<keyword evidence="5" id="KW-0863">Zinc-finger</keyword>
<dbReference type="AlphaFoldDB" id="A0A9P4S9T7"/>
<evidence type="ECO:0000313" key="14">
    <source>
        <dbReference type="Proteomes" id="UP000799429"/>
    </source>
</evidence>
<feature type="compositionally biased region" description="Basic and acidic residues" evidence="10">
    <location>
        <begin position="31"/>
        <end position="50"/>
    </location>
</feature>
<evidence type="ECO:0000256" key="6">
    <source>
        <dbReference type="ARBA" id="ARBA00022833"/>
    </source>
</evidence>
<accession>A0A9P4S9T7</accession>
<keyword evidence="9" id="KW-0012">Acyltransferase</keyword>
<dbReference type="PANTHER" id="PTHR45884">
    <property type="entry name" value="N-ACETYLTRANSFERASE ECO"/>
    <property type="match status" value="1"/>
</dbReference>
<comment type="caution">
    <text evidence="13">The sequence shown here is derived from an EMBL/GenBank/DDBJ whole genome shotgun (WGS) entry which is preliminary data.</text>
</comment>
<evidence type="ECO:0000256" key="4">
    <source>
        <dbReference type="ARBA" id="ARBA00022723"/>
    </source>
</evidence>
<dbReference type="GO" id="GO:0007064">
    <property type="term" value="P:mitotic sister chromatid cohesion"/>
    <property type="evidence" value="ECO:0007669"/>
    <property type="project" value="TreeGrafter"/>
</dbReference>
<comment type="similarity">
    <text evidence="2">Belongs to the acetyltransferase family. ECO subfamily.</text>
</comment>
<evidence type="ECO:0000313" key="13">
    <source>
        <dbReference type="EMBL" id="KAF2838599.1"/>
    </source>
</evidence>
<keyword evidence="8" id="KW-0131">Cell cycle</keyword>
<proteinExistence type="inferred from homology"/>
<dbReference type="Pfam" id="PF13878">
    <property type="entry name" value="zf-C2H2_3"/>
    <property type="match status" value="1"/>
</dbReference>
<dbReference type="GO" id="GO:0000785">
    <property type="term" value="C:chromatin"/>
    <property type="evidence" value="ECO:0007669"/>
    <property type="project" value="TreeGrafter"/>
</dbReference>
<evidence type="ECO:0000256" key="8">
    <source>
        <dbReference type="ARBA" id="ARBA00023306"/>
    </source>
</evidence>
<dbReference type="InterPro" id="IPR028009">
    <property type="entry name" value="ESCO_Acetyltransf_dom"/>
</dbReference>
<evidence type="ECO:0000256" key="3">
    <source>
        <dbReference type="ARBA" id="ARBA00022679"/>
    </source>
</evidence>
<feature type="domain" description="N-acetyltransferase ESCO acetyl-transferase" evidence="12">
    <location>
        <begin position="336"/>
        <end position="403"/>
    </location>
</feature>
<feature type="compositionally biased region" description="Basic residues" evidence="10">
    <location>
        <begin position="1"/>
        <end position="15"/>
    </location>
</feature>
<protein>
    <recommendedName>
        <fullName evidence="15">Sister chromatid cohesion acetyltransferase Eco1</fullName>
    </recommendedName>
</protein>
<sequence length="405" mass="45234">MRTRPTLKTYTRHRISINDDEPPTKRQRLSYPHDENKKDAISNSKPRELSRNAISRHTPSSPHAESSICSDPVCPNSTPPSSPPTKVALPAIPQKKRPAFSFSQWKKDATMVAREPLTEMITNMQSATIPLKKKRKKTLTQMRIDLGGEIRKTCKVCSMEYIPSTAEDAALHKKFHAMNVGGIDLTKPFVDQIRTSKIWSGDDGAFVIAVSRKDTQASRNKVRKILEVVNKELGAVDIEDDKLWSQISAMADCNKTKRNVQRDRGTNSDLKIPCPRYDRFKAYLYIQGGKCTGLCLAERISKARRVLESKENTAVEYGSTDTISSSISASNGAVTSMLGISRIWTSSSHRRKGIANILLDCAAANFLYGMRIPKDMIAFSQPTESGGKLAQKWFGKKSGWHVYVD</sequence>
<evidence type="ECO:0000256" key="1">
    <source>
        <dbReference type="ARBA" id="ARBA00004123"/>
    </source>
</evidence>
<evidence type="ECO:0000256" key="10">
    <source>
        <dbReference type="SAM" id="MobiDB-lite"/>
    </source>
</evidence>
<dbReference type="Proteomes" id="UP000799429">
    <property type="component" value="Unassembled WGS sequence"/>
</dbReference>
<keyword evidence="6" id="KW-0862">Zinc</keyword>
<dbReference type="GO" id="GO:0008270">
    <property type="term" value="F:zinc ion binding"/>
    <property type="evidence" value="ECO:0007669"/>
    <property type="project" value="UniProtKB-KW"/>
</dbReference>
<gene>
    <name evidence="13" type="ORF">M501DRAFT_1016692</name>
</gene>
<comment type="subcellular location">
    <subcellularLocation>
        <location evidence="1">Nucleus</location>
    </subcellularLocation>
</comment>
<feature type="domain" description="N-acetyltransferase ESCO zinc-finger" evidence="11">
    <location>
        <begin position="141"/>
        <end position="178"/>
    </location>
</feature>
<evidence type="ECO:0000259" key="12">
    <source>
        <dbReference type="Pfam" id="PF13880"/>
    </source>
</evidence>
<evidence type="ECO:0000256" key="7">
    <source>
        <dbReference type="ARBA" id="ARBA00023242"/>
    </source>
</evidence>
<evidence type="ECO:0000256" key="9">
    <source>
        <dbReference type="ARBA" id="ARBA00023315"/>
    </source>
</evidence>
<dbReference type="GO" id="GO:0061733">
    <property type="term" value="F:protein-lysine-acetyltransferase activity"/>
    <property type="evidence" value="ECO:0007669"/>
    <property type="project" value="TreeGrafter"/>
</dbReference>
<organism evidence="13 14">
    <name type="scientific">Patellaria atrata CBS 101060</name>
    <dbReference type="NCBI Taxonomy" id="1346257"/>
    <lineage>
        <taxon>Eukaryota</taxon>
        <taxon>Fungi</taxon>
        <taxon>Dikarya</taxon>
        <taxon>Ascomycota</taxon>
        <taxon>Pezizomycotina</taxon>
        <taxon>Dothideomycetes</taxon>
        <taxon>Dothideomycetes incertae sedis</taxon>
        <taxon>Patellariales</taxon>
        <taxon>Patellariaceae</taxon>
        <taxon>Patellaria</taxon>
    </lineage>
</organism>
<dbReference type="PANTHER" id="PTHR45884:SF2">
    <property type="entry name" value="N-ACETYLTRANSFERASE ECO"/>
    <property type="match status" value="1"/>
</dbReference>
<dbReference type="InterPro" id="IPR028005">
    <property type="entry name" value="AcTrfase_ESCO_Znf_dom"/>
</dbReference>
<evidence type="ECO:0000259" key="11">
    <source>
        <dbReference type="Pfam" id="PF13878"/>
    </source>
</evidence>
<keyword evidence="3" id="KW-0808">Transferase</keyword>
<feature type="compositionally biased region" description="Polar residues" evidence="10">
    <location>
        <begin position="52"/>
        <end position="69"/>
    </location>
</feature>